<dbReference type="InterPro" id="IPR000700">
    <property type="entry name" value="PAS-assoc_C"/>
</dbReference>
<dbReference type="SMART" id="SM00387">
    <property type="entry name" value="HATPase_c"/>
    <property type="match status" value="1"/>
</dbReference>
<keyword evidence="4" id="KW-0808">Transferase</keyword>
<dbReference type="Pfam" id="PF00072">
    <property type="entry name" value="Response_reg"/>
    <property type="match status" value="1"/>
</dbReference>
<dbReference type="GO" id="GO:0000155">
    <property type="term" value="F:phosphorelay sensor kinase activity"/>
    <property type="evidence" value="ECO:0007669"/>
    <property type="project" value="InterPro"/>
</dbReference>
<feature type="domain" description="PAC" evidence="10">
    <location>
        <begin position="451"/>
        <end position="505"/>
    </location>
</feature>
<evidence type="ECO:0000256" key="4">
    <source>
        <dbReference type="ARBA" id="ARBA00022679"/>
    </source>
</evidence>
<dbReference type="PANTHER" id="PTHR43304">
    <property type="entry name" value="PHYTOCHROME-LIKE PROTEIN CPH1"/>
    <property type="match status" value="1"/>
</dbReference>
<dbReference type="InterPro" id="IPR000014">
    <property type="entry name" value="PAS"/>
</dbReference>
<feature type="domain" description="PAC" evidence="10">
    <location>
        <begin position="203"/>
        <end position="256"/>
    </location>
</feature>
<dbReference type="InterPro" id="IPR036097">
    <property type="entry name" value="HisK_dim/P_sf"/>
</dbReference>
<dbReference type="Gene3D" id="3.40.50.2300">
    <property type="match status" value="1"/>
</dbReference>
<dbReference type="InterPro" id="IPR036890">
    <property type="entry name" value="HATPase_C_sf"/>
</dbReference>
<dbReference type="InterPro" id="IPR011006">
    <property type="entry name" value="CheY-like_superfamily"/>
</dbReference>
<feature type="domain" description="PAS" evidence="9">
    <location>
        <begin position="257"/>
        <end position="327"/>
    </location>
</feature>
<dbReference type="EMBL" id="CP018799">
    <property type="protein sequence ID" value="ATX79142.1"/>
    <property type="molecule type" value="Genomic_DNA"/>
</dbReference>
<comment type="catalytic activity">
    <reaction evidence="1">
        <text>ATP + protein L-histidine = ADP + protein N-phospho-L-histidine.</text>
        <dbReference type="EC" id="2.7.13.3"/>
    </reaction>
</comment>
<dbReference type="InterPro" id="IPR001610">
    <property type="entry name" value="PAC"/>
</dbReference>
<dbReference type="Proteomes" id="UP000231701">
    <property type="component" value="Chromosome"/>
</dbReference>
<dbReference type="Gene3D" id="1.10.287.130">
    <property type="match status" value="1"/>
</dbReference>
<dbReference type="SMART" id="SM00448">
    <property type="entry name" value="REC"/>
    <property type="match status" value="1"/>
</dbReference>
<dbReference type="SMART" id="SM00086">
    <property type="entry name" value="PAC"/>
    <property type="match status" value="4"/>
</dbReference>
<name>A0A2K8KWT8_MARES</name>
<dbReference type="InterPro" id="IPR004358">
    <property type="entry name" value="Sig_transdc_His_kin-like_C"/>
</dbReference>
<keyword evidence="12" id="KW-1185">Reference proteome</keyword>
<evidence type="ECO:0000259" key="8">
    <source>
        <dbReference type="PROSITE" id="PS50110"/>
    </source>
</evidence>
<dbReference type="PANTHER" id="PTHR43304:SF1">
    <property type="entry name" value="PAC DOMAIN-CONTAINING PROTEIN"/>
    <property type="match status" value="1"/>
</dbReference>
<feature type="modified residue" description="4-aspartylphosphate" evidence="6">
    <location>
        <position position="816"/>
    </location>
</feature>
<dbReference type="CDD" id="cd00130">
    <property type="entry name" value="PAS"/>
    <property type="match status" value="4"/>
</dbReference>
<dbReference type="Gene3D" id="3.30.450.20">
    <property type="entry name" value="PAS domain"/>
    <property type="match status" value="4"/>
</dbReference>
<dbReference type="InterPro" id="IPR013655">
    <property type="entry name" value="PAS_fold_3"/>
</dbReference>
<feature type="domain" description="Histidine kinase" evidence="7">
    <location>
        <begin position="518"/>
        <end position="743"/>
    </location>
</feature>
<dbReference type="CDD" id="cd00082">
    <property type="entry name" value="HisKA"/>
    <property type="match status" value="1"/>
</dbReference>
<evidence type="ECO:0000259" key="10">
    <source>
        <dbReference type="PROSITE" id="PS50113"/>
    </source>
</evidence>
<evidence type="ECO:0000256" key="2">
    <source>
        <dbReference type="ARBA" id="ARBA00012438"/>
    </source>
</evidence>
<dbReference type="InterPro" id="IPR001789">
    <property type="entry name" value="Sig_transdc_resp-reg_receiver"/>
</dbReference>
<dbReference type="InterPro" id="IPR005467">
    <property type="entry name" value="His_kinase_dom"/>
</dbReference>
<dbReference type="EC" id="2.7.13.3" evidence="2"/>
<dbReference type="InterPro" id="IPR052162">
    <property type="entry name" value="Sensor_kinase/Photoreceptor"/>
</dbReference>
<keyword evidence="5" id="KW-0418">Kinase</keyword>
<dbReference type="Pfam" id="PF02518">
    <property type="entry name" value="HATPase_c"/>
    <property type="match status" value="1"/>
</dbReference>
<evidence type="ECO:0000259" key="7">
    <source>
        <dbReference type="PROSITE" id="PS50109"/>
    </source>
</evidence>
<evidence type="ECO:0000256" key="3">
    <source>
        <dbReference type="ARBA" id="ARBA00022553"/>
    </source>
</evidence>
<gene>
    <name evidence="11" type="ORF">Ga0123461_0717</name>
</gene>
<dbReference type="NCBIfam" id="TIGR00229">
    <property type="entry name" value="sensory_box"/>
    <property type="match status" value="4"/>
</dbReference>
<feature type="domain" description="PAS" evidence="9">
    <location>
        <begin position="28"/>
        <end position="45"/>
    </location>
</feature>
<dbReference type="KEGG" id="maes:Ga0123461_0717"/>
<dbReference type="PROSITE" id="PS50112">
    <property type="entry name" value="PAS"/>
    <property type="match status" value="4"/>
</dbReference>
<dbReference type="SUPFAM" id="SSF47384">
    <property type="entry name" value="Homodimeric domain of signal transducing histidine kinase"/>
    <property type="match status" value="1"/>
</dbReference>
<dbReference type="InterPro" id="IPR003661">
    <property type="entry name" value="HisK_dim/P_dom"/>
</dbReference>
<keyword evidence="3 6" id="KW-0597">Phosphoprotein</keyword>
<evidence type="ECO:0000256" key="6">
    <source>
        <dbReference type="PROSITE-ProRule" id="PRU00169"/>
    </source>
</evidence>
<dbReference type="Pfam" id="PF08447">
    <property type="entry name" value="PAS_3"/>
    <property type="match status" value="1"/>
</dbReference>
<proteinExistence type="predicted"/>
<dbReference type="SUPFAM" id="SSF55785">
    <property type="entry name" value="PYP-like sensor domain (PAS domain)"/>
    <property type="match status" value="4"/>
</dbReference>
<dbReference type="Pfam" id="PF13426">
    <property type="entry name" value="PAS_9"/>
    <property type="match status" value="3"/>
</dbReference>
<dbReference type="PRINTS" id="PR00344">
    <property type="entry name" value="BCTRLSENSOR"/>
</dbReference>
<feature type="domain" description="PAS" evidence="9">
    <location>
        <begin position="380"/>
        <end position="426"/>
    </location>
</feature>
<dbReference type="PROSITE" id="PS50110">
    <property type="entry name" value="RESPONSE_REGULATORY"/>
    <property type="match status" value="1"/>
</dbReference>
<evidence type="ECO:0000256" key="5">
    <source>
        <dbReference type="ARBA" id="ARBA00022777"/>
    </source>
</evidence>
<dbReference type="InterPro" id="IPR003594">
    <property type="entry name" value="HATPase_dom"/>
</dbReference>
<dbReference type="PROSITE" id="PS50113">
    <property type="entry name" value="PAC"/>
    <property type="match status" value="3"/>
</dbReference>
<dbReference type="Gene3D" id="3.30.565.10">
    <property type="entry name" value="Histidine kinase-like ATPase, C-terminal domain"/>
    <property type="match status" value="1"/>
</dbReference>
<dbReference type="PROSITE" id="PS50109">
    <property type="entry name" value="HIS_KIN"/>
    <property type="match status" value="1"/>
</dbReference>
<evidence type="ECO:0000259" key="9">
    <source>
        <dbReference type="PROSITE" id="PS50112"/>
    </source>
</evidence>
<organism evidence="11 12">
    <name type="scientific">Mariprofundus aestuarium</name>
    <dbReference type="NCBI Taxonomy" id="1921086"/>
    <lineage>
        <taxon>Bacteria</taxon>
        <taxon>Pseudomonadati</taxon>
        <taxon>Pseudomonadota</taxon>
        <taxon>Candidatius Mariprofundia</taxon>
        <taxon>Mariprofundales</taxon>
        <taxon>Mariprofundaceae</taxon>
        <taxon>Mariprofundus</taxon>
    </lineage>
</organism>
<dbReference type="AlphaFoldDB" id="A0A2K8KWT8"/>
<dbReference type="SUPFAM" id="SSF55874">
    <property type="entry name" value="ATPase domain of HSP90 chaperone/DNA topoisomerase II/histidine kinase"/>
    <property type="match status" value="1"/>
</dbReference>
<feature type="domain" description="Response regulatory" evidence="8">
    <location>
        <begin position="765"/>
        <end position="881"/>
    </location>
</feature>
<evidence type="ECO:0000256" key="1">
    <source>
        <dbReference type="ARBA" id="ARBA00000085"/>
    </source>
</evidence>
<sequence length="882" mass="99330">MLSKYDCFKLIEMSPIGMALCGTDRVPVYINNEFTRILGYSPEELKNMCCTELTPAEYVSQEIQLFEQLATDKTLGPYDKEYIKKDGSRINVRIKGISVELDGEQYIWSSVVEIEDLKNAEKATRISEERFALAMEGANDGLWDWDLKTDEVYYSPRWKEILGYQEDELEPTFSTGIDFVHPDDRATVIDKVEQYISGTTDSYNMEFRMRHKLGHWVDILSKATLVADKVSNKPIRLVGTHQDITEKKQAEKCLYEANERHRDLAESMSDWIWEVNADGVYTYCSAKVSSILGYQQDEIIGKRPFDFMLPDEAGRVGTIFSEIVQAQRPFRNLENWNLTKEGQLICLLTSGVPIIGGDGELLGYRGVDADITDQKKAEEELRKQSQAIKYGGEGVMITGTDGSIEYINPAFTEITGYLPDEILGKNPRILKSSAQDPSYYKALWDTISSGSVWRGTLIDKRKDGSFYPAMMTVSPIKDLNEKTTHYVSTHRDMTEHQQLEEQARQSQKLESIGTLVGGIAHDFNNMLAAIEGSLYLARTQLDDHVYVENILNDINKLTSRSADMVKQLLTYARKGKVSMRPLILNALMEDAFKLANKMIPENIEHICDTCNEHLIINADATQIQQVLMNLAANALHAVAGVENPKITCGTSYFKANENFMQKHSHSQSGEFARISVRDNGCGIKKDHMDKITEPFFTTKGVGEGTGLGLSMVYGVVKMHNGTLEVESEKGKGTVFHIYIPLSKSLEMRESETSEANVPIAGNKETILLVDDENDLLITSAQVLESLNYRVLQATNGEEALQIFEDEQDSISLVFTDIIMPKISGFDLMEQIWLKSKNTPALFASGYDAMGHEIPKEKEQQAIIISKPYSPLEVSFHIRDLLN</sequence>
<dbReference type="SMART" id="SM00091">
    <property type="entry name" value="PAS"/>
    <property type="match status" value="4"/>
</dbReference>
<feature type="domain" description="PAC" evidence="10">
    <location>
        <begin position="331"/>
        <end position="383"/>
    </location>
</feature>
<feature type="domain" description="PAS" evidence="9">
    <location>
        <begin position="127"/>
        <end position="199"/>
    </location>
</feature>
<protein>
    <recommendedName>
        <fullName evidence="2">histidine kinase</fullName>
        <ecNumber evidence="2">2.7.13.3</ecNumber>
    </recommendedName>
</protein>
<accession>A0A2K8KWT8</accession>
<evidence type="ECO:0000313" key="12">
    <source>
        <dbReference type="Proteomes" id="UP000231701"/>
    </source>
</evidence>
<evidence type="ECO:0000313" key="11">
    <source>
        <dbReference type="EMBL" id="ATX79142.1"/>
    </source>
</evidence>
<dbReference type="InterPro" id="IPR035965">
    <property type="entry name" value="PAS-like_dom_sf"/>
</dbReference>
<dbReference type="SUPFAM" id="SSF52172">
    <property type="entry name" value="CheY-like"/>
    <property type="match status" value="1"/>
</dbReference>
<reference evidence="11 12" key="1">
    <citation type="submission" date="2016-12" db="EMBL/GenBank/DDBJ databases">
        <title>Isolation and genomic insights into novel planktonic Zetaproteobacteria from stratified waters of the Chesapeake Bay.</title>
        <authorList>
            <person name="McAllister S.M."/>
            <person name="Kato S."/>
            <person name="Chan C.S."/>
            <person name="Chiu B.K."/>
            <person name="Field E.K."/>
        </authorList>
    </citation>
    <scope>NUCLEOTIDE SEQUENCE [LARGE SCALE GENOMIC DNA]</scope>
    <source>
        <strain evidence="11 12">CP-5</strain>
    </source>
</reference>